<gene>
    <name evidence="3" type="ORF">Ari01nite_62380</name>
</gene>
<sequence>MITVVGAGVVGASVAYHLALAGAAVTLVDRQPQAGRGVTGGSFGWIGDEPGDAWPGGAADLRPLVRDDYRRLEATVPGFAVRWCGSLRWPGSALTPAHITPAQITRLEQHLVAVPASADFTPGDGAVDPVGLTAALVSAAESLGARVSLRSTFAPPAGSVVLAAGTGVTALSARLGAPVVVPASPALLVRVAGPPGAIRTIAVGPDFEARELADGSVLMAVTLDATAEPSLSRAAPRHHPGPREPWFLAELAVRRLRTTFEGDFRLVGWQVSERPMPAGGPVIGPLTPDVYVAVMHSGVTLAPTVGRLVAEELVSGRPAPELARCRPPQP</sequence>
<reference evidence="3" key="1">
    <citation type="submission" date="2021-01" db="EMBL/GenBank/DDBJ databases">
        <title>Whole genome shotgun sequence of Actinoplanes rishiriensis NBRC 108556.</title>
        <authorList>
            <person name="Komaki H."/>
            <person name="Tamura T."/>
        </authorList>
    </citation>
    <scope>NUCLEOTIDE SEQUENCE</scope>
    <source>
        <strain evidence="3">NBRC 108556</strain>
    </source>
</reference>
<dbReference type="AlphaFoldDB" id="A0A919K1Y0"/>
<proteinExistence type="predicted"/>
<feature type="domain" description="FAD dependent oxidoreductase" evidence="2">
    <location>
        <begin position="2"/>
        <end position="311"/>
    </location>
</feature>
<protein>
    <submittedName>
        <fullName evidence="3">D-amino-acid oxidase</fullName>
    </submittedName>
</protein>
<keyword evidence="4" id="KW-1185">Reference proteome</keyword>
<evidence type="ECO:0000313" key="3">
    <source>
        <dbReference type="EMBL" id="GIE98773.1"/>
    </source>
</evidence>
<dbReference type="Proteomes" id="UP000636960">
    <property type="component" value="Unassembled WGS sequence"/>
</dbReference>
<dbReference type="Gene3D" id="3.50.50.60">
    <property type="entry name" value="FAD/NAD(P)-binding domain"/>
    <property type="match status" value="2"/>
</dbReference>
<accession>A0A919K1Y0</accession>
<evidence type="ECO:0000313" key="4">
    <source>
        <dbReference type="Proteomes" id="UP000636960"/>
    </source>
</evidence>
<dbReference type="GO" id="GO:0005737">
    <property type="term" value="C:cytoplasm"/>
    <property type="evidence" value="ECO:0007669"/>
    <property type="project" value="TreeGrafter"/>
</dbReference>
<dbReference type="InterPro" id="IPR036188">
    <property type="entry name" value="FAD/NAD-bd_sf"/>
</dbReference>
<dbReference type="RefSeq" id="WP_203785785.1">
    <property type="nucleotide sequence ID" value="NZ_BOMV01000065.1"/>
</dbReference>
<dbReference type="EMBL" id="BOMV01000065">
    <property type="protein sequence ID" value="GIE98773.1"/>
    <property type="molecule type" value="Genomic_DNA"/>
</dbReference>
<name>A0A919K1Y0_9ACTN</name>
<keyword evidence="1" id="KW-0560">Oxidoreductase</keyword>
<organism evidence="3 4">
    <name type="scientific">Paractinoplanes rishiriensis</name>
    <dbReference type="NCBI Taxonomy" id="1050105"/>
    <lineage>
        <taxon>Bacteria</taxon>
        <taxon>Bacillati</taxon>
        <taxon>Actinomycetota</taxon>
        <taxon>Actinomycetes</taxon>
        <taxon>Micromonosporales</taxon>
        <taxon>Micromonosporaceae</taxon>
        <taxon>Paractinoplanes</taxon>
    </lineage>
</organism>
<dbReference type="PANTHER" id="PTHR13847">
    <property type="entry name" value="SARCOSINE DEHYDROGENASE-RELATED"/>
    <property type="match status" value="1"/>
</dbReference>
<dbReference type="Pfam" id="PF01266">
    <property type="entry name" value="DAO"/>
    <property type="match status" value="1"/>
</dbReference>
<dbReference type="SUPFAM" id="SSF51905">
    <property type="entry name" value="FAD/NAD(P)-binding domain"/>
    <property type="match status" value="1"/>
</dbReference>
<dbReference type="GO" id="GO:0016491">
    <property type="term" value="F:oxidoreductase activity"/>
    <property type="evidence" value="ECO:0007669"/>
    <property type="project" value="UniProtKB-KW"/>
</dbReference>
<dbReference type="InterPro" id="IPR006076">
    <property type="entry name" value="FAD-dep_OxRdtase"/>
</dbReference>
<evidence type="ECO:0000256" key="1">
    <source>
        <dbReference type="ARBA" id="ARBA00023002"/>
    </source>
</evidence>
<evidence type="ECO:0000259" key="2">
    <source>
        <dbReference type="Pfam" id="PF01266"/>
    </source>
</evidence>
<dbReference type="PANTHER" id="PTHR13847:SF289">
    <property type="entry name" value="GLYCINE OXIDASE"/>
    <property type="match status" value="1"/>
</dbReference>
<comment type="caution">
    <text evidence="3">The sequence shown here is derived from an EMBL/GenBank/DDBJ whole genome shotgun (WGS) entry which is preliminary data.</text>
</comment>
<dbReference type="Gene3D" id="3.30.9.10">
    <property type="entry name" value="D-Amino Acid Oxidase, subunit A, domain 2"/>
    <property type="match status" value="2"/>
</dbReference>